<keyword evidence="3" id="KW-1185">Reference proteome</keyword>
<proteinExistence type="predicted"/>
<comment type="caution">
    <text evidence="2">The sequence shown here is derived from an EMBL/GenBank/DDBJ whole genome shotgun (WGS) entry which is preliminary data.</text>
</comment>
<feature type="region of interest" description="Disordered" evidence="1">
    <location>
        <begin position="21"/>
        <end position="63"/>
    </location>
</feature>
<evidence type="ECO:0000313" key="3">
    <source>
        <dbReference type="Proteomes" id="UP001291623"/>
    </source>
</evidence>
<protein>
    <submittedName>
        <fullName evidence="2">Uncharacterized protein</fullName>
    </submittedName>
</protein>
<organism evidence="2 3">
    <name type="scientific">Anisodus tanguticus</name>
    <dbReference type="NCBI Taxonomy" id="243964"/>
    <lineage>
        <taxon>Eukaryota</taxon>
        <taxon>Viridiplantae</taxon>
        <taxon>Streptophyta</taxon>
        <taxon>Embryophyta</taxon>
        <taxon>Tracheophyta</taxon>
        <taxon>Spermatophyta</taxon>
        <taxon>Magnoliopsida</taxon>
        <taxon>eudicotyledons</taxon>
        <taxon>Gunneridae</taxon>
        <taxon>Pentapetalae</taxon>
        <taxon>asterids</taxon>
        <taxon>lamiids</taxon>
        <taxon>Solanales</taxon>
        <taxon>Solanaceae</taxon>
        <taxon>Solanoideae</taxon>
        <taxon>Hyoscyameae</taxon>
        <taxon>Anisodus</taxon>
    </lineage>
</organism>
<evidence type="ECO:0000313" key="2">
    <source>
        <dbReference type="EMBL" id="KAK4345181.1"/>
    </source>
</evidence>
<dbReference type="Proteomes" id="UP001291623">
    <property type="component" value="Unassembled WGS sequence"/>
</dbReference>
<sequence length="298" mass="34076">MREGCRTGLRPNRARNQRLQSNKVTSLREGSSLKGMDGRRLNSERGPPAYRYEINDNNKRKRSRESLSLLRREIEDEDFLTQCGHWMEKIDKGRTHRKGIPQGALISPGKDLSARSRLMDRKKDAGKENERRNPNLLWECEIGRQGSVGYGRPNRKSNDRAGAIGPQGQSMQQQGENKECVRVEANSNVIAFEPIFLCSKMVEFTSILVRVEANSNVIAFEPIFLCSKEGEKPKRPLTQWNRKESVEHNFRVTRNHFSFIGRLNGKGVNTIEVGQKALFKWTTSSLFDVESGTNGRRR</sequence>
<dbReference type="AlphaFoldDB" id="A0AAE1R4R7"/>
<gene>
    <name evidence="2" type="ORF">RND71_035357</name>
</gene>
<dbReference type="EMBL" id="JAVYJV010000019">
    <property type="protein sequence ID" value="KAK4345181.1"/>
    <property type="molecule type" value="Genomic_DNA"/>
</dbReference>
<feature type="region of interest" description="Disordered" evidence="1">
    <location>
        <begin position="149"/>
        <end position="177"/>
    </location>
</feature>
<name>A0AAE1R4R7_9SOLA</name>
<reference evidence="2" key="1">
    <citation type="submission" date="2023-12" db="EMBL/GenBank/DDBJ databases">
        <title>Genome assembly of Anisodus tanguticus.</title>
        <authorList>
            <person name="Wang Y.-J."/>
        </authorList>
    </citation>
    <scope>NUCLEOTIDE SEQUENCE</scope>
    <source>
        <strain evidence="2">KB-2021</strain>
        <tissue evidence="2">Leaf</tissue>
    </source>
</reference>
<accession>A0AAE1R4R7</accession>
<evidence type="ECO:0000256" key="1">
    <source>
        <dbReference type="SAM" id="MobiDB-lite"/>
    </source>
</evidence>